<dbReference type="AlphaFoldDB" id="A0A5B2U8M7"/>
<dbReference type="Pfam" id="PF19654">
    <property type="entry name" value="DUF6157"/>
    <property type="match status" value="1"/>
</dbReference>
<gene>
    <name evidence="1" type="ORF">FW780_00885</name>
</gene>
<dbReference type="RefSeq" id="WP_149831777.1">
    <property type="nucleotide sequence ID" value="NZ_VUNZ01000001.1"/>
</dbReference>
<accession>A0A5B2U8M7</accession>
<protein>
    <submittedName>
        <fullName evidence="1">Uncharacterized protein</fullName>
    </submittedName>
</protein>
<name>A0A5B2U8M7_9FLAO</name>
<sequence>MKQHTTNYTNTFIEVAEDYPVSKSRIPPEKNEKTLARLQYEKLIKNPYQYSSDDIIFECYAIKNGISENEKQQEREKFFSKGQPCLRCSPLAKKYGFGIHHNGEEKVALIPVESTEYQTLLNNASTAKTKAMRSKRK</sequence>
<dbReference type="OrthoDB" id="2361182at2"/>
<reference evidence="1 2" key="1">
    <citation type="journal article" date="2015" name="Int. J. Syst. Evol. Microbiol.">
        <title>Chryseobacterium sediminis sp. nov., isolated from a river sediment.</title>
        <authorList>
            <person name="Kampfer P."/>
            <person name="Busse H.J."/>
            <person name="McInroy J.A."/>
            <person name="Glaeser S.P."/>
        </authorList>
    </citation>
    <scope>NUCLEOTIDE SEQUENCE [LARGE SCALE GENOMIC DNA]</scope>
    <source>
        <strain evidence="1 2">IMT-174</strain>
    </source>
</reference>
<dbReference type="EMBL" id="VUNZ01000001">
    <property type="protein sequence ID" value="KAA2222786.1"/>
    <property type="molecule type" value="Genomic_DNA"/>
</dbReference>
<comment type="caution">
    <text evidence="1">The sequence shown here is derived from an EMBL/GenBank/DDBJ whole genome shotgun (WGS) entry which is preliminary data.</text>
</comment>
<dbReference type="Proteomes" id="UP000323082">
    <property type="component" value="Unassembled WGS sequence"/>
</dbReference>
<dbReference type="InterPro" id="IPR046155">
    <property type="entry name" value="DUF6157"/>
</dbReference>
<evidence type="ECO:0000313" key="2">
    <source>
        <dbReference type="Proteomes" id="UP000323082"/>
    </source>
</evidence>
<evidence type="ECO:0000313" key="1">
    <source>
        <dbReference type="EMBL" id="KAA2222786.1"/>
    </source>
</evidence>
<organism evidence="1 2">
    <name type="scientific">Chryseobacterium sediminis</name>
    <dbReference type="NCBI Taxonomy" id="1679494"/>
    <lineage>
        <taxon>Bacteria</taxon>
        <taxon>Pseudomonadati</taxon>
        <taxon>Bacteroidota</taxon>
        <taxon>Flavobacteriia</taxon>
        <taxon>Flavobacteriales</taxon>
        <taxon>Weeksellaceae</taxon>
        <taxon>Chryseobacterium group</taxon>
        <taxon>Chryseobacterium</taxon>
    </lineage>
</organism>
<proteinExistence type="predicted"/>